<feature type="domain" description="Myb-like DNA-binding" evidence="2">
    <location>
        <begin position="59"/>
        <end position="103"/>
    </location>
</feature>
<gene>
    <name evidence="3" type="ORF">B0J12DRAFT_195702</name>
</gene>
<feature type="compositionally biased region" description="Basic and acidic residues" evidence="1">
    <location>
        <begin position="339"/>
        <end position="348"/>
    </location>
</feature>
<evidence type="ECO:0000259" key="2">
    <source>
        <dbReference type="Pfam" id="PF22980"/>
    </source>
</evidence>
<feature type="compositionally biased region" description="Low complexity" evidence="1">
    <location>
        <begin position="349"/>
        <end position="365"/>
    </location>
</feature>
<keyword evidence="4" id="KW-1185">Reference proteome</keyword>
<feature type="domain" description="Myb-like DNA-binding" evidence="2">
    <location>
        <begin position="6"/>
        <end position="51"/>
    </location>
</feature>
<protein>
    <recommendedName>
        <fullName evidence="2">Myb-like DNA-binding domain-containing protein</fullName>
    </recommendedName>
</protein>
<feature type="region of interest" description="Disordered" evidence="1">
    <location>
        <begin position="336"/>
        <end position="399"/>
    </location>
</feature>
<name>A0ABQ8G2T7_9PEZI</name>
<dbReference type="Proteomes" id="UP000774617">
    <property type="component" value="Unassembled WGS sequence"/>
</dbReference>
<sequence length="427" mass="45668">MPTDLENARLMLLCLQYSTATAFDYKKIAEACDITAGAASKRMSRLKQAVKAGKETGLDVRFLWSCIQNSDMKDIDFGAIGKELDLTSGAASKRWSRLKQALERGGTGATAPAKGADQAYKGSKKAAGGAGKKRKSSEDETDEEGGKPEVKKERRMSAAAIASKLKAEADDDSEPEHEASTEDAEAAVDADDEDTAVHDNKPATAKKKKPAPMKPATAGPKKSTPAIAVAERKTKSTPRRRPLTDKEVLAKLGDEEAANDELQKIAPGRRAYPKSHNLLETFQALRTPGKNGDGDEEPPTHFGTLLSYPAPIDSAEPKHTTDDILAAISEEAMKMPSAAEERLKRDKQQAAQINDAAATAAQQQQFPAGEENQPNAAIAASGPSEDLQASPWYSVSPHWADQAGTSAYGSVSFFAEQGEPDPDEQYV</sequence>
<organism evidence="3 4">
    <name type="scientific">Macrophomina phaseolina</name>
    <dbReference type="NCBI Taxonomy" id="35725"/>
    <lineage>
        <taxon>Eukaryota</taxon>
        <taxon>Fungi</taxon>
        <taxon>Dikarya</taxon>
        <taxon>Ascomycota</taxon>
        <taxon>Pezizomycotina</taxon>
        <taxon>Dothideomycetes</taxon>
        <taxon>Dothideomycetes incertae sedis</taxon>
        <taxon>Botryosphaeriales</taxon>
        <taxon>Botryosphaeriaceae</taxon>
        <taxon>Macrophomina</taxon>
    </lineage>
</organism>
<feature type="compositionally biased region" description="Acidic residues" evidence="1">
    <location>
        <begin position="169"/>
        <end position="194"/>
    </location>
</feature>
<proteinExistence type="predicted"/>
<evidence type="ECO:0000256" key="1">
    <source>
        <dbReference type="SAM" id="MobiDB-lite"/>
    </source>
</evidence>
<feature type="compositionally biased region" description="Basic and acidic residues" evidence="1">
    <location>
        <begin position="144"/>
        <end position="156"/>
    </location>
</feature>
<evidence type="ECO:0000313" key="4">
    <source>
        <dbReference type="Proteomes" id="UP000774617"/>
    </source>
</evidence>
<comment type="caution">
    <text evidence="3">The sequence shown here is derived from an EMBL/GenBank/DDBJ whole genome shotgun (WGS) entry which is preliminary data.</text>
</comment>
<dbReference type="InterPro" id="IPR054505">
    <property type="entry name" value="Myb_DNA-bind_8"/>
</dbReference>
<evidence type="ECO:0000313" key="3">
    <source>
        <dbReference type="EMBL" id="KAH7043201.1"/>
    </source>
</evidence>
<accession>A0ABQ8G2T7</accession>
<feature type="region of interest" description="Disordered" evidence="1">
    <location>
        <begin position="102"/>
        <end position="246"/>
    </location>
</feature>
<feature type="region of interest" description="Disordered" evidence="1">
    <location>
        <begin position="286"/>
        <end position="319"/>
    </location>
</feature>
<dbReference type="EMBL" id="JAGTJR010000023">
    <property type="protein sequence ID" value="KAH7043201.1"/>
    <property type="molecule type" value="Genomic_DNA"/>
</dbReference>
<reference evidence="3 4" key="1">
    <citation type="journal article" date="2021" name="Nat. Commun.">
        <title>Genetic determinants of endophytism in the Arabidopsis root mycobiome.</title>
        <authorList>
            <person name="Mesny F."/>
            <person name="Miyauchi S."/>
            <person name="Thiergart T."/>
            <person name="Pickel B."/>
            <person name="Atanasova L."/>
            <person name="Karlsson M."/>
            <person name="Huettel B."/>
            <person name="Barry K.W."/>
            <person name="Haridas S."/>
            <person name="Chen C."/>
            <person name="Bauer D."/>
            <person name="Andreopoulos W."/>
            <person name="Pangilinan J."/>
            <person name="LaButti K."/>
            <person name="Riley R."/>
            <person name="Lipzen A."/>
            <person name="Clum A."/>
            <person name="Drula E."/>
            <person name="Henrissat B."/>
            <person name="Kohler A."/>
            <person name="Grigoriev I.V."/>
            <person name="Martin F.M."/>
            <person name="Hacquard S."/>
        </authorList>
    </citation>
    <scope>NUCLEOTIDE SEQUENCE [LARGE SCALE GENOMIC DNA]</scope>
    <source>
        <strain evidence="3 4">MPI-SDFR-AT-0080</strain>
    </source>
</reference>
<dbReference type="Pfam" id="PF22980">
    <property type="entry name" value="Myb_DNA-bind_8"/>
    <property type="match status" value="2"/>
</dbReference>